<evidence type="ECO:0008006" key="3">
    <source>
        <dbReference type="Google" id="ProtNLM"/>
    </source>
</evidence>
<accession>A0ABX7GR76</accession>
<proteinExistence type="predicted"/>
<gene>
    <name evidence="1" type="ORF">ISN74_12570</name>
</gene>
<keyword evidence="2" id="KW-1185">Reference proteome</keyword>
<protein>
    <recommendedName>
        <fullName evidence="3">HK97 family phage major capsid protein</fullName>
    </recommendedName>
</protein>
<sequence>MSNLNQLLARAKSAPAYSPAPDTRYFNADLAQLIRDASSAMPFRDHIPAGMYEPTHRISQPAATAMSALLGSSFLPDLIDKDGRITRVPAGVSAGQSTRLDAAIIANSRVAQAGAQLIVMPESTEALPTGLTGDIVLVKKPGSFRTIEAAIFDTVSEGDGPETDAPIVAMPVSSAPINFGDAISKGISVTVKRSSWKETPVDILAADLALALTLGLARAADEVLLRAIAAGNPSAFSLSEAAAQGLEFGELRALAGGDGAVVDQSGVLRVAGVPAELTADNKGTFVGAFSRAAIVVHERIDLIAHRLDTAGSVNVTCWASFVPCVPDVSKFWSAKAN</sequence>
<evidence type="ECO:0000313" key="1">
    <source>
        <dbReference type="EMBL" id="QRN52317.1"/>
    </source>
</evidence>
<dbReference type="EMBL" id="CP064030">
    <property type="protein sequence ID" value="QRN52317.1"/>
    <property type="molecule type" value="Genomic_DNA"/>
</dbReference>
<name>A0ABX7GR76_9GAMM</name>
<dbReference type="RefSeq" id="WP_188801111.1">
    <property type="nucleotide sequence ID" value="NZ_BMIZ01000003.1"/>
</dbReference>
<organism evidence="1 2">
    <name type="scientific">Dyella caseinilytica</name>
    <dbReference type="NCBI Taxonomy" id="1849581"/>
    <lineage>
        <taxon>Bacteria</taxon>
        <taxon>Pseudomonadati</taxon>
        <taxon>Pseudomonadota</taxon>
        <taxon>Gammaproteobacteria</taxon>
        <taxon>Lysobacterales</taxon>
        <taxon>Rhodanobacteraceae</taxon>
        <taxon>Dyella</taxon>
    </lineage>
</organism>
<evidence type="ECO:0000313" key="2">
    <source>
        <dbReference type="Proteomes" id="UP000663181"/>
    </source>
</evidence>
<dbReference type="Proteomes" id="UP000663181">
    <property type="component" value="Chromosome"/>
</dbReference>
<reference evidence="1 2" key="1">
    <citation type="submission" date="2020-10" db="EMBL/GenBank/DDBJ databases">
        <title>Phylogeny of dyella-like bacteria.</title>
        <authorList>
            <person name="Fu J."/>
        </authorList>
    </citation>
    <scope>NUCLEOTIDE SEQUENCE [LARGE SCALE GENOMIC DNA]</scope>
    <source>
        <strain evidence="1 2">DHOB09</strain>
    </source>
</reference>